<dbReference type="AlphaFoldDB" id="A0A9D4JRI6"/>
<name>A0A9D4JRI6_DREPO</name>
<evidence type="ECO:0000313" key="3">
    <source>
        <dbReference type="Proteomes" id="UP000828390"/>
    </source>
</evidence>
<protein>
    <submittedName>
        <fullName evidence="2">Uncharacterized protein</fullName>
    </submittedName>
</protein>
<comment type="caution">
    <text evidence="2">The sequence shown here is derived from an EMBL/GenBank/DDBJ whole genome shotgun (WGS) entry which is preliminary data.</text>
</comment>
<organism evidence="2 3">
    <name type="scientific">Dreissena polymorpha</name>
    <name type="common">Zebra mussel</name>
    <name type="synonym">Mytilus polymorpha</name>
    <dbReference type="NCBI Taxonomy" id="45954"/>
    <lineage>
        <taxon>Eukaryota</taxon>
        <taxon>Metazoa</taxon>
        <taxon>Spiralia</taxon>
        <taxon>Lophotrochozoa</taxon>
        <taxon>Mollusca</taxon>
        <taxon>Bivalvia</taxon>
        <taxon>Autobranchia</taxon>
        <taxon>Heteroconchia</taxon>
        <taxon>Euheterodonta</taxon>
        <taxon>Imparidentia</taxon>
        <taxon>Neoheterodontei</taxon>
        <taxon>Myida</taxon>
        <taxon>Dreissenoidea</taxon>
        <taxon>Dreissenidae</taxon>
        <taxon>Dreissena</taxon>
    </lineage>
</organism>
<keyword evidence="3" id="KW-1185">Reference proteome</keyword>
<evidence type="ECO:0000256" key="1">
    <source>
        <dbReference type="SAM" id="MobiDB-lite"/>
    </source>
</evidence>
<proteinExistence type="predicted"/>
<reference evidence="2" key="1">
    <citation type="journal article" date="2019" name="bioRxiv">
        <title>The Genome of the Zebra Mussel, Dreissena polymorpha: A Resource for Invasive Species Research.</title>
        <authorList>
            <person name="McCartney M.A."/>
            <person name="Auch B."/>
            <person name="Kono T."/>
            <person name="Mallez S."/>
            <person name="Zhang Y."/>
            <person name="Obille A."/>
            <person name="Becker A."/>
            <person name="Abrahante J.E."/>
            <person name="Garbe J."/>
            <person name="Badalamenti J.P."/>
            <person name="Herman A."/>
            <person name="Mangelson H."/>
            <person name="Liachko I."/>
            <person name="Sullivan S."/>
            <person name="Sone E.D."/>
            <person name="Koren S."/>
            <person name="Silverstein K.A.T."/>
            <person name="Beckman K.B."/>
            <person name="Gohl D.M."/>
        </authorList>
    </citation>
    <scope>NUCLEOTIDE SEQUENCE</scope>
    <source>
        <strain evidence="2">Duluth1</strain>
        <tissue evidence="2">Whole animal</tissue>
    </source>
</reference>
<gene>
    <name evidence="2" type="ORF">DPMN_119729</name>
</gene>
<evidence type="ECO:0000313" key="2">
    <source>
        <dbReference type="EMBL" id="KAH3818133.1"/>
    </source>
</evidence>
<feature type="region of interest" description="Disordered" evidence="1">
    <location>
        <begin position="47"/>
        <end position="66"/>
    </location>
</feature>
<sequence length="110" mass="12525">MPMFLPNPSECQLQITMKINLFSLGYLPSDYELKIIESLRIFTMRSQRGPMSSKNPPPQSFTTPSATGFRLREATGYRFRETTVTALYDVHPPTIQQKLRSPGSTVRSQL</sequence>
<dbReference type="Proteomes" id="UP000828390">
    <property type="component" value="Unassembled WGS sequence"/>
</dbReference>
<dbReference type="EMBL" id="JAIWYP010000005">
    <property type="protein sequence ID" value="KAH3818133.1"/>
    <property type="molecule type" value="Genomic_DNA"/>
</dbReference>
<accession>A0A9D4JRI6</accession>
<reference evidence="2" key="2">
    <citation type="submission" date="2020-11" db="EMBL/GenBank/DDBJ databases">
        <authorList>
            <person name="McCartney M.A."/>
            <person name="Auch B."/>
            <person name="Kono T."/>
            <person name="Mallez S."/>
            <person name="Becker A."/>
            <person name="Gohl D.M."/>
            <person name="Silverstein K.A.T."/>
            <person name="Koren S."/>
            <person name="Bechman K.B."/>
            <person name="Herman A."/>
            <person name="Abrahante J.E."/>
            <person name="Garbe J."/>
        </authorList>
    </citation>
    <scope>NUCLEOTIDE SEQUENCE</scope>
    <source>
        <strain evidence="2">Duluth1</strain>
        <tissue evidence="2">Whole animal</tissue>
    </source>
</reference>